<gene>
    <name evidence="2" type="ORF">TNCT_15491</name>
</gene>
<organism evidence="2 3">
    <name type="scientific">Trichonephila clavata</name>
    <name type="common">Joro spider</name>
    <name type="synonym">Nephila clavata</name>
    <dbReference type="NCBI Taxonomy" id="2740835"/>
    <lineage>
        <taxon>Eukaryota</taxon>
        <taxon>Metazoa</taxon>
        <taxon>Ecdysozoa</taxon>
        <taxon>Arthropoda</taxon>
        <taxon>Chelicerata</taxon>
        <taxon>Arachnida</taxon>
        <taxon>Araneae</taxon>
        <taxon>Araneomorphae</taxon>
        <taxon>Entelegynae</taxon>
        <taxon>Araneoidea</taxon>
        <taxon>Nephilidae</taxon>
        <taxon>Trichonephila</taxon>
    </lineage>
</organism>
<accession>A0A8X6K812</accession>
<evidence type="ECO:0000313" key="3">
    <source>
        <dbReference type="Proteomes" id="UP000887116"/>
    </source>
</evidence>
<sequence length="83" mass="9559">MTTTTPAHHPQPNPRTHKPKQNEPSTFTTDSTQTDINHPNRTTKFIQTLPHCLITHLHTDEPHIWKPIRPQGLELTQNVKTLN</sequence>
<dbReference type="AlphaFoldDB" id="A0A8X6K812"/>
<name>A0A8X6K812_TRICU</name>
<evidence type="ECO:0000313" key="2">
    <source>
        <dbReference type="EMBL" id="GFQ63858.1"/>
    </source>
</evidence>
<keyword evidence="3" id="KW-1185">Reference proteome</keyword>
<evidence type="ECO:0000256" key="1">
    <source>
        <dbReference type="SAM" id="MobiDB-lite"/>
    </source>
</evidence>
<protein>
    <submittedName>
        <fullName evidence="2">Uncharacterized protein</fullName>
    </submittedName>
</protein>
<feature type="compositionally biased region" description="Polar residues" evidence="1">
    <location>
        <begin position="22"/>
        <end position="38"/>
    </location>
</feature>
<dbReference type="EMBL" id="BMAO01000027">
    <property type="protein sequence ID" value="GFQ63858.1"/>
    <property type="molecule type" value="Genomic_DNA"/>
</dbReference>
<comment type="caution">
    <text evidence="2">The sequence shown here is derived from an EMBL/GenBank/DDBJ whole genome shotgun (WGS) entry which is preliminary data.</text>
</comment>
<dbReference type="Proteomes" id="UP000887116">
    <property type="component" value="Unassembled WGS sequence"/>
</dbReference>
<reference evidence="2" key="1">
    <citation type="submission" date="2020-07" db="EMBL/GenBank/DDBJ databases">
        <title>Multicomponent nature underlies the extraordinary mechanical properties of spider dragline silk.</title>
        <authorList>
            <person name="Kono N."/>
            <person name="Nakamura H."/>
            <person name="Mori M."/>
            <person name="Yoshida Y."/>
            <person name="Ohtoshi R."/>
            <person name="Malay A.D."/>
            <person name="Moran D.A.P."/>
            <person name="Tomita M."/>
            <person name="Numata K."/>
            <person name="Arakawa K."/>
        </authorList>
    </citation>
    <scope>NUCLEOTIDE SEQUENCE</scope>
</reference>
<proteinExistence type="predicted"/>
<feature type="region of interest" description="Disordered" evidence="1">
    <location>
        <begin position="1"/>
        <end position="38"/>
    </location>
</feature>